<evidence type="ECO:0000313" key="2">
    <source>
        <dbReference type="Proteomes" id="UP000050515"/>
    </source>
</evidence>
<dbReference type="AlphaFoldDB" id="A0A0P9DC99"/>
<dbReference type="InterPro" id="IPR014424">
    <property type="entry name" value="UCP004897_ACT"/>
</dbReference>
<dbReference type="PATRIC" id="fig|507754.4.peg.135"/>
<gene>
    <name evidence="1" type="ORF">SE19_00765</name>
</gene>
<dbReference type="EMBL" id="LJCQ01000053">
    <property type="protein sequence ID" value="KPV47499.1"/>
    <property type="molecule type" value="Genomic_DNA"/>
</dbReference>
<dbReference type="PIRSF" id="PIRSF004897">
    <property type="entry name" value="UCP004897_ACT"/>
    <property type="match status" value="1"/>
</dbReference>
<reference evidence="1 2" key="1">
    <citation type="submission" date="2015-09" db="EMBL/GenBank/DDBJ databases">
        <title>Draft genome sequence of Acidiplasma aeolicum DSM 18409.</title>
        <authorList>
            <person name="Hemp J."/>
        </authorList>
    </citation>
    <scope>NUCLEOTIDE SEQUENCE [LARGE SCALE GENOMIC DNA]</scope>
    <source>
        <strain evidence="1 2">V</strain>
    </source>
</reference>
<dbReference type="SUPFAM" id="SSF55021">
    <property type="entry name" value="ACT-like"/>
    <property type="match status" value="1"/>
</dbReference>
<evidence type="ECO:0000313" key="1">
    <source>
        <dbReference type="EMBL" id="KPV47499.1"/>
    </source>
</evidence>
<sequence length="170" mass="19056">MWDYANKVFEPFPAEKKIIQKMISIGLSIRELDDEIKIFCDEIEIKPNSIARAYNVDRRVVINTLKRIKENKQLYDFFTNLKPVADFSDSGSKMGFGVIEIIPDNAAKPGIISGVISVISKYNISIRQVITDDPDLIENPKAVVVTSTQLSGDIIREIKKVDGVKGITVL</sequence>
<organism evidence="1 2">
    <name type="scientific">Acidiplasma aeolicum</name>
    <dbReference type="NCBI Taxonomy" id="507754"/>
    <lineage>
        <taxon>Archaea</taxon>
        <taxon>Methanobacteriati</taxon>
        <taxon>Thermoplasmatota</taxon>
        <taxon>Thermoplasmata</taxon>
        <taxon>Thermoplasmatales</taxon>
        <taxon>Ferroplasmaceae</taxon>
        <taxon>Acidiplasma</taxon>
    </lineage>
</organism>
<dbReference type="Proteomes" id="UP000050515">
    <property type="component" value="Unassembled WGS sequence"/>
</dbReference>
<dbReference type="RefSeq" id="WP_054963831.1">
    <property type="nucleotide sequence ID" value="NZ_LJCQ01000053.1"/>
</dbReference>
<comment type="caution">
    <text evidence="1">The sequence shown here is derived from an EMBL/GenBank/DDBJ whole genome shotgun (WGS) entry which is preliminary data.</text>
</comment>
<proteinExistence type="predicted"/>
<accession>A0A0P9DC99</accession>
<dbReference type="InterPro" id="IPR045865">
    <property type="entry name" value="ACT-like_dom_sf"/>
</dbReference>
<name>A0A0P9DC99_9ARCH</name>
<protein>
    <submittedName>
        <fullName evidence="1">Regulator</fullName>
    </submittedName>
</protein>